<dbReference type="InterPro" id="IPR036196">
    <property type="entry name" value="Ptyr_pPase_sf"/>
</dbReference>
<dbReference type="SUPFAM" id="SSF52788">
    <property type="entry name" value="Phosphotyrosine protein phosphatases I"/>
    <property type="match status" value="1"/>
</dbReference>
<dbReference type="InterPro" id="IPR036388">
    <property type="entry name" value="WH-like_DNA-bd_sf"/>
</dbReference>
<keyword evidence="1" id="KW-0059">Arsenical resistance</keyword>
<dbReference type="SMART" id="SM00226">
    <property type="entry name" value="LMWPc"/>
    <property type="match status" value="1"/>
</dbReference>
<feature type="domain" description="HTH arsR-type" evidence="2">
    <location>
        <begin position="2"/>
        <end position="99"/>
    </location>
</feature>
<evidence type="ECO:0000313" key="4">
    <source>
        <dbReference type="Proteomes" id="UP000287171"/>
    </source>
</evidence>
<dbReference type="EMBL" id="BIFT01000001">
    <property type="protein sequence ID" value="GCE25110.1"/>
    <property type="molecule type" value="Genomic_DNA"/>
</dbReference>
<keyword evidence="4" id="KW-1185">Reference proteome</keyword>
<evidence type="ECO:0000259" key="2">
    <source>
        <dbReference type="PROSITE" id="PS50987"/>
    </source>
</evidence>
<reference evidence="4" key="1">
    <citation type="submission" date="2018-12" db="EMBL/GenBank/DDBJ databases">
        <title>Tengunoibacter tsumagoiensis gen. nov., sp. nov., Dictyobacter kobayashii sp. nov., D. alpinus sp. nov., and D. joshuensis sp. nov. and description of Dictyobacteraceae fam. nov. within the order Ktedonobacterales isolated from Tengu-no-mugimeshi.</title>
        <authorList>
            <person name="Wang C.M."/>
            <person name="Zheng Y."/>
            <person name="Sakai Y."/>
            <person name="Toyoda A."/>
            <person name="Minakuchi Y."/>
            <person name="Abe K."/>
            <person name="Yokota A."/>
            <person name="Yabe S."/>
        </authorList>
    </citation>
    <scope>NUCLEOTIDE SEQUENCE [LARGE SCALE GENOMIC DNA]</scope>
    <source>
        <strain evidence="4">Uno16</strain>
    </source>
</reference>
<evidence type="ECO:0000313" key="3">
    <source>
        <dbReference type="EMBL" id="GCE25110.1"/>
    </source>
</evidence>
<organism evidence="3 4">
    <name type="scientific">Dictyobacter alpinus</name>
    <dbReference type="NCBI Taxonomy" id="2014873"/>
    <lineage>
        <taxon>Bacteria</taxon>
        <taxon>Bacillati</taxon>
        <taxon>Chloroflexota</taxon>
        <taxon>Ktedonobacteria</taxon>
        <taxon>Ktedonobacterales</taxon>
        <taxon>Dictyobacteraceae</taxon>
        <taxon>Dictyobacter</taxon>
    </lineage>
</organism>
<dbReference type="SMART" id="SM00418">
    <property type="entry name" value="HTH_ARSR"/>
    <property type="match status" value="1"/>
</dbReference>
<accession>A0A402B170</accession>
<dbReference type="Gene3D" id="1.10.10.10">
    <property type="entry name" value="Winged helix-like DNA-binding domain superfamily/Winged helix DNA-binding domain"/>
    <property type="match status" value="1"/>
</dbReference>
<sequence length="263" mass="30144">MSATLSTTHVPEFLKLLAHELRWNIVTALAQSDRSVQEIIQDLHEPQNVVSYHLRKLREQHLVKERRSSADERSLYYSLDLEALRALYLSAGNVLHPAIGSLEVPPDPQQWPIPERPLRVLFLCTHNSARSLLAEALLRQMSNGRVEVASAGTQPTGVHPSTIQVLASLDVDHTHLRSKHIDELSDLHFDYVITVCDRVRESCPTWPVEAEVIHWSFPDPVQEEGSEEERYQAFEQTATQLTTRIRYFLTLVERRYQQKTLTA</sequence>
<gene>
    <name evidence="3" type="ORF">KDA_05940</name>
</gene>
<dbReference type="Proteomes" id="UP000287171">
    <property type="component" value="Unassembled WGS sequence"/>
</dbReference>
<dbReference type="Pfam" id="PF01451">
    <property type="entry name" value="LMWPc"/>
    <property type="match status" value="1"/>
</dbReference>
<dbReference type="GO" id="GO:0003700">
    <property type="term" value="F:DNA-binding transcription factor activity"/>
    <property type="evidence" value="ECO:0007669"/>
    <property type="project" value="InterPro"/>
</dbReference>
<dbReference type="AlphaFoldDB" id="A0A402B170"/>
<evidence type="ECO:0000256" key="1">
    <source>
        <dbReference type="ARBA" id="ARBA00022849"/>
    </source>
</evidence>
<dbReference type="CDD" id="cd00090">
    <property type="entry name" value="HTH_ARSR"/>
    <property type="match status" value="1"/>
</dbReference>
<dbReference type="Gene3D" id="3.40.50.2300">
    <property type="match status" value="1"/>
</dbReference>
<dbReference type="InterPro" id="IPR001845">
    <property type="entry name" value="HTH_ArsR_DNA-bd_dom"/>
</dbReference>
<dbReference type="PANTHER" id="PTHR43428:SF1">
    <property type="entry name" value="ARSENATE REDUCTASE"/>
    <property type="match status" value="1"/>
</dbReference>
<dbReference type="PANTHER" id="PTHR43428">
    <property type="entry name" value="ARSENATE REDUCTASE"/>
    <property type="match status" value="1"/>
</dbReference>
<proteinExistence type="predicted"/>
<dbReference type="GO" id="GO:0046685">
    <property type="term" value="P:response to arsenic-containing substance"/>
    <property type="evidence" value="ECO:0007669"/>
    <property type="project" value="UniProtKB-KW"/>
</dbReference>
<dbReference type="PROSITE" id="PS50987">
    <property type="entry name" value="HTH_ARSR_2"/>
    <property type="match status" value="1"/>
</dbReference>
<name>A0A402B170_9CHLR</name>
<comment type="caution">
    <text evidence="3">The sequence shown here is derived from an EMBL/GenBank/DDBJ whole genome shotgun (WGS) entry which is preliminary data.</text>
</comment>
<dbReference type="RefSeq" id="WP_126625734.1">
    <property type="nucleotide sequence ID" value="NZ_BIFT01000001.1"/>
</dbReference>
<dbReference type="InterPro" id="IPR011991">
    <property type="entry name" value="ArsR-like_HTH"/>
</dbReference>
<dbReference type="NCBIfam" id="NF033788">
    <property type="entry name" value="HTH_metalloreg"/>
    <property type="match status" value="1"/>
</dbReference>
<dbReference type="CDD" id="cd16345">
    <property type="entry name" value="LMWP_ArsC"/>
    <property type="match status" value="1"/>
</dbReference>
<dbReference type="InterPro" id="IPR023485">
    <property type="entry name" value="Ptyr_pPase"/>
</dbReference>
<protein>
    <submittedName>
        <fullName evidence="3">ArsR family transcriptional regulator</fullName>
    </submittedName>
</protein>
<dbReference type="SUPFAM" id="SSF46785">
    <property type="entry name" value="Winged helix' DNA-binding domain"/>
    <property type="match status" value="1"/>
</dbReference>
<dbReference type="InterPro" id="IPR036390">
    <property type="entry name" value="WH_DNA-bd_sf"/>
</dbReference>
<dbReference type="Pfam" id="PF01022">
    <property type="entry name" value="HTH_5"/>
    <property type="match status" value="1"/>
</dbReference>
<dbReference type="OrthoDB" id="9784339at2"/>